<dbReference type="OrthoDB" id="9833372at2"/>
<keyword evidence="2" id="KW-1185">Reference proteome</keyword>
<gene>
    <name evidence="1" type="ORF">D3P04_10685</name>
</gene>
<sequence length="186" mass="21553">MRSSDRSKMSLIQSGRLNIFERYRSEYATYGFAISHFSGLEQGLLAVFIHLDERPAEDSIAAYWSIKSCRGRYEWIEKRVKNLSPRDDFARSWLSIRDRLDHAIEVRNQLAHGEFTPIGISHDQEIVGFWARLAKTASTAQLSFNNDTKMIEGCPFFSAEQLIEQGLEFIDLSENLFAILNRERNR</sequence>
<accession>A0A418SX11</accession>
<dbReference type="AlphaFoldDB" id="A0A418SX11"/>
<organism evidence="1 2">
    <name type="scientific">Paracoccus onubensis</name>
    <dbReference type="NCBI Taxonomy" id="1675788"/>
    <lineage>
        <taxon>Bacteria</taxon>
        <taxon>Pseudomonadati</taxon>
        <taxon>Pseudomonadota</taxon>
        <taxon>Alphaproteobacteria</taxon>
        <taxon>Rhodobacterales</taxon>
        <taxon>Paracoccaceae</taxon>
        <taxon>Paracoccus</taxon>
    </lineage>
</organism>
<dbReference type="Proteomes" id="UP000284202">
    <property type="component" value="Unassembled WGS sequence"/>
</dbReference>
<comment type="caution">
    <text evidence="1">The sequence shown here is derived from an EMBL/GenBank/DDBJ whole genome shotgun (WGS) entry which is preliminary data.</text>
</comment>
<dbReference type="EMBL" id="QZCG01000006">
    <property type="protein sequence ID" value="RJE85460.1"/>
    <property type="molecule type" value="Genomic_DNA"/>
</dbReference>
<proteinExistence type="predicted"/>
<evidence type="ECO:0000313" key="2">
    <source>
        <dbReference type="Proteomes" id="UP000284202"/>
    </source>
</evidence>
<name>A0A418SX11_9RHOB</name>
<evidence type="ECO:0000313" key="1">
    <source>
        <dbReference type="EMBL" id="RJE85460.1"/>
    </source>
</evidence>
<protein>
    <submittedName>
        <fullName evidence="1">Uncharacterized protein</fullName>
    </submittedName>
</protein>
<dbReference type="RefSeq" id="WP_119748664.1">
    <property type="nucleotide sequence ID" value="NZ_QZCG01000006.1"/>
</dbReference>
<reference evidence="2" key="1">
    <citation type="submission" date="2018-09" db="EMBL/GenBank/DDBJ databases">
        <title>Acidovorax cavernicola nov. sp. isolated from Gruta de las Maravillas (Aracena, Spain).</title>
        <authorList>
            <person name="Jurado V."/>
            <person name="Gutierrez-Patricio S."/>
            <person name="Gonzalez-Pimentel J.L."/>
            <person name="Miller A.Z."/>
            <person name="Laiz L."/>
            <person name="Saiz-Jimenez C."/>
        </authorList>
    </citation>
    <scope>NUCLEOTIDE SEQUENCE [LARGE SCALE GENOMIC DNA]</scope>
    <source>
        <strain evidence="2">1011MAR3C25</strain>
    </source>
</reference>